<keyword evidence="2" id="KW-1185">Reference proteome</keyword>
<dbReference type="Pfam" id="PF13692">
    <property type="entry name" value="Glyco_trans_1_4"/>
    <property type="match status" value="1"/>
</dbReference>
<evidence type="ECO:0000313" key="2">
    <source>
        <dbReference type="Proteomes" id="UP000008291"/>
    </source>
</evidence>
<dbReference type="STRING" id="292415.Tbd_0314"/>
<dbReference type="Gene3D" id="3.40.50.2000">
    <property type="entry name" value="Glycogen Phosphorylase B"/>
    <property type="match status" value="2"/>
</dbReference>
<sequence>MPDRILLVSPASPFSPQSGAQQRTALLHAALQQLSDVDVLLLEPTAGPSRLVAPAPGVLAHGLWQQRPLGIGKFSPDMALDRALKKNGLDVRDYRVIVSRYLNPLSKLVVPKGVRTVVDLDDWGYHYSGRRLALGPRLKSRYAAWLGRRQLGRFDAFFFVSPRDQAQHPELRSAVLPNIPYTPPAEPFPQAASRTLLFVGALWYGPNRDGVDRFLQYIWPAIKAAEPEARLLLAGAAPPAARRLWEGHPDVFAPGYVDDLNAAYRDAAFTVAPIYAGGGTNIKVVESLAYGRACVTTPHCANAFAGDLIDGLDVASDDGAFARHCVRLLGDARLRQARIDRSREALAKVYSREAFMRQAAGLLETGMTS</sequence>
<proteinExistence type="predicted"/>
<gene>
    <name evidence="1" type="ordered locus">Tbd_0314</name>
</gene>
<dbReference type="SUPFAM" id="SSF53756">
    <property type="entry name" value="UDP-Glycosyltransferase/glycogen phosphorylase"/>
    <property type="match status" value="1"/>
</dbReference>
<organism evidence="1 2">
    <name type="scientific">Thiobacillus denitrificans (strain ATCC 25259 / T1)</name>
    <dbReference type="NCBI Taxonomy" id="292415"/>
    <lineage>
        <taxon>Bacteria</taxon>
        <taxon>Pseudomonadati</taxon>
        <taxon>Pseudomonadota</taxon>
        <taxon>Betaproteobacteria</taxon>
        <taxon>Nitrosomonadales</taxon>
        <taxon>Thiobacillaceae</taxon>
        <taxon>Thiobacillus</taxon>
    </lineage>
</organism>
<dbReference type="AlphaFoldDB" id="Q3SLY5"/>
<dbReference type="KEGG" id="tbd:Tbd_0314"/>
<evidence type="ECO:0000313" key="1">
    <source>
        <dbReference type="EMBL" id="AAZ96267.1"/>
    </source>
</evidence>
<dbReference type="RefSeq" id="WP_011310827.1">
    <property type="nucleotide sequence ID" value="NC_007404.1"/>
</dbReference>
<reference evidence="1 2" key="1">
    <citation type="journal article" date="2006" name="J. Bacteriol.">
        <title>The genome sequence of the obligately chemolithoautotrophic, facultatively anaerobic bacterium Thiobacillus denitrificans.</title>
        <authorList>
            <person name="Beller H.R."/>
            <person name="Chain P.S."/>
            <person name="Letain T.E."/>
            <person name="Chakicherla A."/>
            <person name="Larimer F.W."/>
            <person name="Richardson P.M."/>
            <person name="Coleman M.A."/>
            <person name="Wood A.P."/>
            <person name="Kelly D.P."/>
        </authorList>
    </citation>
    <scope>NUCLEOTIDE SEQUENCE [LARGE SCALE GENOMIC DNA]</scope>
    <source>
        <strain evidence="1 2">ATCC 25259</strain>
    </source>
</reference>
<name>Q3SLY5_THIDA</name>
<dbReference type="EMBL" id="CP000116">
    <property type="protein sequence ID" value="AAZ96267.1"/>
    <property type="molecule type" value="Genomic_DNA"/>
</dbReference>
<dbReference type="HOGENOM" id="CLU_645154_0_0_4"/>
<evidence type="ECO:0008006" key="3">
    <source>
        <dbReference type="Google" id="ProtNLM"/>
    </source>
</evidence>
<dbReference type="OrthoDB" id="9816564at2"/>
<protein>
    <recommendedName>
        <fullName evidence="3">Glycosyltransferase</fullName>
    </recommendedName>
</protein>
<dbReference type="eggNOG" id="COG0438">
    <property type="taxonomic scope" value="Bacteria"/>
</dbReference>
<dbReference type="Proteomes" id="UP000008291">
    <property type="component" value="Chromosome"/>
</dbReference>
<accession>Q3SLY5</accession>